<evidence type="ECO:0000256" key="9">
    <source>
        <dbReference type="ARBA" id="ARBA00023244"/>
    </source>
</evidence>
<comment type="function">
    <text evidence="1">Involved in a late step of protoheme IX synthesis.</text>
</comment>
<comment type="subcellular location">
    <subcellularLocation>
        <location evidence="2">Cell inner membrane</location>
        <topology evidence="2">Multi-pass membrane protein</topology>
    </subcellularLocation>
</comment>
<comment type="pathway">
    <text evidence="3">Porphyrin-containing compound metabolism; protoheme biosynthesis.</text>
</comment>
<dbReference type="Gene3D" id="1.25.40.10">
    <property type="entry name" value="Tetratricopeptide repeat domain"/>
    <property type="match status" value="1"/>
</dbReference>
<dbReference type="InterPro" id="IPR010817">
    <property type="entry name" value="HemY_N"/>
</dbReference>
<comment type="caution">
    <text evidence="12">The sequence shown here is derived from an EMBL/GenBank/DDBJ whole genome shotgun (WGS) entry which is preliminary data.</text>
</comment>
<dbReference type="InterPro" id="IPR011990">
    <property type="entry name" value="TPR-like_helical_dom_sf"/>
</dbReference>
<evidence type="ECO:0000256" key="10">
    <source>
        <dbReference type="SAM" id="Phobius"/>
    </source>
</evidence>
<evidence type="ECO:0000259" key="11">
    <source>
        <dbReference type="Pfam" id="PF07219"/>
    </source>
</evidence>
<keyword evidence="9" id="KW-0627">Porphyrin biosynthesis</keyword>
<keyword evidence="8 10" id="KW-0472">Membrane</keyword>
<gene>
    <name evidence="12" type="ORF">IPH26_14315</name>
</gene>
<keyword evidence="5" id="KW-0997">Cell inner membrane</keyword>
<keyword evidence="7 10" id="KW-1133">Transmembrane helix</keyword>
<evidence type="ECO:0000256" key="6">
    <source>
        <dbReference type="ARBA" id="ARBA00022692"/>
    </source>
</evidence>
<evidence type="ECO:0000256" key="8">
    <source>
        <dbReference type="ARBA" id="ARBA00023136"/>
    </source>
</evidence>
<dbReference type="SUPFAM" id="SSF48452">
    <property type="entry name" value="TPR-like"/>
    <property type="match status" value="1"/>
</dbReference>
<dbReference type="GO" id="GO:0042168">
    <property type="term" value="P:heme metabolic process"/>
    <property type="evidence" value="ECO:0007669"/>
    <property type="project" value="InterPro"/>
</dbReference>
<protein>
    <submittedName>
        <fullName evidence="12">Heme biosynthesis protein HemY</fullName>
    </submittedName>
</protein>
<evidence type="ECO:0000313" key="12">
    <source>
        <dbReference type="EMBL" id="MBK6974051.1"/>
    </source>
</evidence>
<dbReference type="AlphaFoldDB" id="A0A9D7HRZ9"/>
<name>A0A9D7HRZ9_9PROT</name>
<evidence type="ECO:0000256" key="5">
    <source>
        <dbReference type="ARBA" id="ARBA00022519"/>
    </source>
</evidence>
<evidence type="ECO:0000313" key="13">
    <source>
        <dbReference type="Proteomes" id="UP000807785"/>
    </source>
</evidence>
<evidence type="ECO:0000256" key="2">
    <source>
        <dbReference type="ARBA" id="ARBA00004429"/>
    </source>
</evidence>
<reference evidence="12" key="1">
    <citation type="submission" date="2020-10" db="EMBL/GenBank/DDBJ databases">
        <title>Connecting structure to function with the recovery of over 1000 high-quality activated sludge metagenome-assembled genomes encoding full-length rRNA genes using long-read sequencing.</title>
        <authorList>
            <person name="Singleton C.M."/>
            <person name="Petriglieri F."/>
            <person name="Kristensen J.M."/>
            <person name="Kirkegaard R.H."/>
            <person name="Michaelsen T.Y."/>
            <person name="Andersen M.H."/>
            <person name="Karst S.M."/>
            <person name="Dueholm M.S."/>
            <person name="Nielsen P.H."/>
            <person name="Albertsen M."/>
        </authorList>
    </citation>
    <scope>NUCLEOTIDE SEQUENCE</scope>
    <source>
        <strain evidence="12">Bjer_18-Q3-R1-45_BAT3C.347</strain>
    </source>
</reference>
<keyword evidence="6 10" id="KW-0812">Transmembrane</keyword>
<organism evidence="12 13">
    <name type="scientific">Candidatus Methylophosphatis roskildensis</name>
    <dbReference type="NCBI Taxonomy" id="2899263"/>
    <lineage>
        <taxon>Bacteria</taxon>
        <taxon>Pseudomonadati</taxon>
        <taxon>Pseudomonadota</taxon>
        <taxon>Betaproteobacteria</taxon>
        <taxon>Nitrosomonadales</taxon>
        <taxon>Sterolibacteriaceae</taxon>
        <taxon>Candidatus Methylophosphatis</taxon>
    </lineage>
</organism>
<evidence type="ECO:0000256" key="4">
    <source>
        <dbReference type="ARBA" id="ARBA00022475"/>
    </source>
</evidence>
<dbReference type="Proteomes" id="UP000807785">
    <property type="component" value="Unassembled WGS sequence"/>
</dbReference>
<accession>A0A9D7HRZ9</accession>
<sequence>MRALIWLLVLFAVAAGLAVAARYNDGYVLIVANPWRIELSLNFLVVLLVAGFAALYGLLRLVTQTLAMPSHVAAFRARKRHERAIDALVNATRLQLEGRHGQALKRAQVAYDCGASPGLTALLAARAAGALRDEPRKRLWLDRACEHDAEFRTARLMTEVDIALQARQFDEASERLELLRASGQRHIAALRLSLRVAQARGESDEMLRLARQLEKHRALSAEEALPIKRRANLANLQARQDDRVALARYWIGLPDDEQGDRRVAEAAARALCAAGDPDTAQKLLERWLDTQWDSAMAELYGECGGGDLLARIGRAETWLKRQPRDARLLLMLGRLCLQNELWGKAQSYLEAALSLEPLRAAHLELARLHERLGRESEAQRHYRDAAIAEA</sequence>
<evidence type="ECO:0000256" key="7">
    <source>
        <dbReference type="ARBA" id="ARBA00022989"/>
    </source>
</evidence>
<feature type="transmembrane region" description="Helical" evidence="10">
    <location>
        <begin position="39"/>
        <end position="59"/>
    </location>
</feature>
<dbReference type="EMBL" id="JADJEV010000004">
    <property type="protein sequence ID" value="MBK6974051.1"/>
    <property type="molecule type" value="Genomic_DNA"/>
</dbReference>
<dbReference type="InterPro" id="IPR005254">
    <property type="entry name" value="Heme_biosyn_assoc_TPR_pro"/>
</dbReference>
<proteinExistence type="predicted"/>
<dbReference type="NCBIfam" id="TIGR00540">
    <property type="entry name" value="TPR_hemY_coli"/>
    <property type="match status" value="1"/>
</dbReference>
<evidence type="ECO:0000256" key="3">
    <source>
        <dbReference type="ARBA" id="ARBA00004744"/>
    </source>
</evidence>
<evidence type="ECO:0000256" key="1">
    <source>
        <dbReference type="ARBA" id="ARBA00002962"/>
    </source>
</evidence>
<feature type="domain" description="HemY N-terminal" evidence="11">
    <location>
        <begin position="26"/>
        <end position="129"/>
    </location>
</feature>
<keyword evidence="4" id="KW-1003">Cell membrane</keyword>
<dbReference type="GO" id="GO:0006779">
    <property type="term" value="P:porphyrin-containing compound biosynthetic process"/>
    <property type="evidence" value="ECO:0007669"/>
    <property type="project" value="UniProtKB-KW"/>
</dbReference>
<dbReference type="Pfam" id="PF07219">
    <property type="entry name" value="HemY_N"/>
    <property type="match status" value="1"/>
</dbReference>
<dbReference type="GO" id="GO:0005886">
    <property type="term" value="C:plasma membrane"/>
    <property type="evidence" value="ECO:0007669"/>
    <property type="project" value="UniProtKB-SubCell"/>
</dbReference>